<dbReference type="EMBL" id="CU638744">
    <property type="protein sequence ID" value="CAP71650.1"/>
    <property type="molecule type" value="Genomic_DNA"/>
</dbReference>
<organism evidence="2">
    <name type="scientific">Podospora anserina (strain S / ATCC MYA-4624 / DSM 980 / FGSC 10383)</name>
    <name type="common">Pleurage anserina</name>
    <dbReference type="NCBI Taxonomy" id="515849"/>
    <lineage>
        <taxon>Eukaryota</taxon>
        <taxon>Fungi</taxon>
        <taxon>Dikarya</taxon>
        <taxon>Ascomycota</taxon>
        <taxon>Pezizomycotina</taxon>
        <taxon>Sordariomycetes</taxon>
        <taxon>Sordariomycetidae</taxon>
        <taxon>Sordariales</taxon>
        <taxon>Podosporaceae</taxon>
        <taxon>Podospora</taxon>
        <taxon>Podospora anserina</taxon>
    </lineage>
</organism>
<reference evidence="2" key="2">
    <citation type="submission" date="2008-07" db="EMBL/GenBank/DDBJ databases">
        <authorList>
            <person name="Genoscope - CEA"/>
        </authorList>
    </citation>
    <scope>NUCLEOTIDE SEQUENCE</scope>
    <source>
        <strain evidence="2">S mat+</strain>
    </source>
</reference>
<reference evidence="4" key="3">
    <citation type="journal article" date="2014" name="Genetics">
        <title>Maintaining two mating types: Structure of the mating type locus and its role in heterokaryosis in Podospora anserina.</title>
        <authorList>
            <person name="Grognet P."/>
            <person name="Bidard F."/>
            <person name="Kuchly C."/>
            <person name="Tong L.C.H."/>
            <person name="Coppin E."/>
            <person name="Benkhali J.A."/>
            <person name="Couloux A."/>
            <person name="Wincker P."/>
            <person name="Debuchy R."/>
            <person name="Silar P."/>
        </authorList>
    </citation>
    <scope>GENOME REANNOTATION</scope>
    <source>
        <strain evidence="4">S / ATCC MYA-4624 / DSM 980 / FGSC 10383</strain>
    </source>
</reference>
<name>B2B3G4_PODAN</name>
<dbReference type="GeneID" id="6194914"/>
<dbReference type="Gene3D" id="3.40.50.1820">
    <property type="entry name" value="alpha/beta hydrolase"/>
    <property type="match status" value="1"/>
</dbReference>
<sequence>MTTSGDTILVLYTGGDGQLDVPLEGGIVLPSLPLARKDIHLDGEKVVAVGWSTGGLLAMSLAWKSADFDIRPPEAVLAFYSPSDYGDPFWTQPNIPEGSEKVFPVEADWDSMVFDRRPITAYNPPASAQAAGGWMSTQDPRSKLALYMNHQGKTLDVLLHGVAALDGHRQVTREEVLAVSPLAKVQQNLYHTPTFIIHPRDDDLIPWQQAERMYEALSEKGVDAELRIIDGGAKHLFDIGKCWEKRCPQGREAVQEGFGFLEKRVCC</sequence>
<proteinExistence type="predicted"/>
<dbReference type="GO" id="GO:0008236">
    <property type="term" value="F:serine-type peptidase activity"/>
    <property type="evidence" value="ECO:0007669"/>
    <property type="project" value="InterPro"/>
</dbReference>
<protein>
    <submittedName>
        <fullName evidence="2">Podospora anserina S mat+ genomic DNA chromosome 6, supercontig 2</fullName>
    </submittedName>
</protein>
<evidence type="ECO:0000313" key="3">
    <source>
        <dbReference type="EMBL" id="CDP31043.1"/>
    </source>
</evidence>
<evidence type="ECO:0000313" key="2">
    <source>
        <dbReference type="EMBL" id="CAP71650.1"/>
    </source>
</evidence>
<accession>B2B3G4</accession>
<dbReference type="SUPFAM" id="SSF53474">
    <property type="entry name" value="alpha/beta-Hydrolases"/>
    <property type="match status" value="1"/>
</dbReference>
<dbReference type="InterPro" id="IPR029058">
    <property type="entry name" value="AB_hydrolase_fold"/>
</dbReference>
<dbReference type="HOGENOM" id="CLU_1042515_0_0_1"/>
<keyword evidence="4" id="KW-1185">Reference proteome</keyword>
<dbReference type="eggNOG" id="KOG1202">
    <property type="taxonomic scope" value="Eukaryota"/>
</dbReference>
<dbReference type="RefSeq" id="XP_001910515.1">
    <property type="nucleotide sequence ID" value="XM_001910480.1"/>
</dbReference>
<evidence type="ECO:0000259" key="1">
    <source>
        <dbReference type="Pfam" id="PF00326"/>
    </source>
</evidence>
<feature type="domain" description="Peptidase S9 prolyl oligopeptidase catalytic" evidence="1">
    <location>
        <begin position="174"/>
        <end position="235"/>
    </location>
</feature>
<evidence type="ECO:0000313" key="4">
    <source>
        <dbReference type="Proteomes" id="UP000001197"/>
    </source>
</evidence>
<gene>
    <name evidence="2" type="ORF">PODANS_6_80</name>
</gene>
<dbReference type="VEuPathDB" id="FungiDB:PODANS_6_80"/>
<reference evidence="2 4" key="1">
    <citation type="journal article" date="2008" name="Genome Biol.">
        <title>The genome sequence of the model ascomycete fungus Podospora anserina.</title>
        <authorList>
            <person name="Espagne E."/>
            <person name="Lespinet O."/>
            <person name="Malagnac F."/>
            <person name="Da Silva C."/>
            <person name="Jaillon O."/>
            <person name="Porcel B.M."/>
            <person name="Couloux A."/>
            <person name="Aury J.-M."/>
            <person name="Segurens B."/>
            <person name="Poulain J."/>
            <person name="Anthouard V."/>
            <person name="Grossetete S."/>
            <person name="Khalili H."/>
            <person name="Coppin E."/>
            <person name="Dequard-Chablat M."/>
            <person name="Picard M."/>
            <person name="Contamine V."/>
            <person name="Arnaise S."/>
            <person name="Bourdais A."/>
            <person name="Berteaux-Lecellier V."/>
            <person name="Gautheret D."/>
            <person name="de Vries R.P."/>
            <person name="Battaglia E."/>
            <person name="Coutinho P.M."/>
            <person name="Danchin E.G.J."/>
            <person name="Henrissat B."/>
            <person name="El Khoury R."/>
            <person name="Sainsard-Chanet A."/>
            <person name="Boivin A."/>
            <person name="Pinan-Lucarre B."/>
            <person name="Sellem C.H."/>
            <person name="Debuchy R."/>
            <person name="Wincker P."/>
            <person name="Weissenbach J."/>
            <person name="Silar P."/>
        </authorList>
    </citation>
    <scope>NUCLEOTIDE SEQUENCE [LARGE SCALE GENOMIC DNA]</scope>
    <source>
        <strain evidence="4">S / ATCC MYA-4624 / DSM 980 / FGSC 10383</strain>
        <strain evidence="2">S mat+</strain>
    </source>
</reference>
<dbReference type="OrthoDB" id="329835at2759"/>
<dbReference type="GO" id="GO:0006508">
    <property type="term" value="P:proteolysis"/>
    <property type="evidence" value="ECO:0007669"/>
    <property type="project" value="InterPro"/>
</dbReference>
<dbReference type="InterPro" id="IPR001375">
    <property type="entry name" value="Peptidase_S9_cat"/>
</dbReference>
<dbReference type="EMBL" id="FO904941">
    <property type="protein sequence ID" value="CDP31043.1"/>
    <property type="molecule type" value="Genomic_DNA"/>
</dbReference>
<dbReference type="AlphaFoldDB" id="B2B3G4"/>
<reference evidence="3" key="4">
    <citation type="submission" date="2015-04" db="EMBL/GenBank/DDBJ databases">
        <title>Maintaining two mating types: Structure of the mating type locus and its role in heterokaryosis in Podospora anserina.</title>
        <authorList>
            <person name="Grognet P."/>
            <person name="Bidard F."/>
            <person name="Kuchly C."/>
            <person name="Chan Ho Tong L."/>
            <person name="Coppin E."/>
            <person name="Ait Benkhali J."/>
            <person name="Couloux A."/>
            <person name="Wincker P."/>
            <person name="Debuchy R."/>
            <person name="Silar P."/>
        </authorList>
    </citation>
    <scope>NUCLEOTIDE SEQUENCE</scope>
</reference>
<dbReference type="KEGG" id="pan:PODANSg7553"/>
<dbReference type="Proteomes" id="UP000001197">
    <property type="component" value="Chromosome 6"/>
</dbReference>
<dbReference type="Pfam" id="PF00326">
    <property type="entry name" value="Peptidase_S9"/>
    <property type="match status" value="1"/>
</dbReference>